<dbReference type="Proteomes" id="UP000245631">
    <property type="component" value="Unassembled WGS sequence"/>
</dbReference>
<protein>
    <submittedName>
        <fullName evidence="1">Uncharacterized protein</fullName>
    </submittedName>
</protein>
<evidence type="ECO:0000313" key="1">
    <source>
        <dbReference type="EMBL" id="PWJ93512.1"/>
    </source>
</evidence>
<dbReference type="EMBL" id="QGGH01000001">
    <property type="protein sequence ID" value="PWJ93512.1"/>
    <property type="molecule type" value="Genomic_DNA"/>
</dbReference>
<dbReference type="AlphaFoldDB" id="A0A8E2WGF9"/>
<accession>A0A8E2WGF9</accession>
<dbReference type="RefSeq" id="WP_109658731.1">
    <property type="nucleotide sequence ID" value="NZ_QGGH01000001.1"/>
</dbReference>
<comment type="caution">
    <text evidence="1">The sequence shown here is derived from an EMBL/GenBank/DDBJ whole genome shotgun (WGS) entry which is preliminary data.</text>
</comment>
<dbReference type="GeneID" id="61049548"/>
<reference evidence="1 2" key="1">
    <citation type="submission" date="2018-05" db="EMBL/GenBank/DDBJ databases">
        <title>Genomic Encyclopedia of Type Strains, Phase IV (KMG-IV): sequencing the most valuable type-strain genomes for metagenomic binning, comparative biology and taxonomic classification.</title>
        <authorList>
            <person name="Goeker M."/>
        </authorList>
    </citation>
    <scope>NUCLEOTIDE SEQUENCE [LARGE SCALE GENOMIC DNA]</scope>
    <source>
        <strain evidence="1 2">DSM 2626</strain>
    </source>
</reference>
<name>A0A8E2WGF9_RHILI</name>
<organism evidence="1 2">
    <name type="scientific">Rhizobium loti</name>
    <name type="common">Mesorhizobium loti</name>
    <dbReference type="NCBI Taxonomy" id="381"/>
    <lineage>
        <taxon>Bacteria</taxon>
        <taxon>Pseudomonadati</taxon>
        <taxon>Pseudomonadota</taxon>
        <taxon>Alphaproteobacteria</taxon>
        <taxon>Hyphomicrobiales</taxon>
        <taxon>Phyllobacteriaceae</taxon>
        <taxon>Mesorhizobium</taxon>
    </lineage>
</organism>
<evidence type="ECO:0000313" key="2">
    <source>
        <dbReference type="Proteomes" id="UP000245631"/>
    </source>
</evidence>
<sequence>MALEQISGTQIAFAVVAALLAYVGIETAASAYASPQPVVVEQPAMVPVYELRRQQEEQWLKSGFWHRIV</sequence>
<proteinExistence type="predicted"/>
<gene>
    <name evidence="1" type="ORF">C8D77_101191</name>
</gene>